<protein>
    <recommendedName>
        <fullName evidence="3">DDE Tnp4 domain-containing protein</fullName>
    </recommendedName>
</protein>
<keyword evidence="2" id="KW-0479">Metal-binding</keyword>
<dbReference type="Pfam" id="PF13359">
    <property type="entry name" value="DDE_Tnp_4"/>
    <property type="match status" value="1"/>
</dbReference>
<evidence type="ECO:0000313" key="4">
    <source>
        <dbReference type="EMBL" id="OWZ02215.1"/>
    </source>
</evidence>
<dbReference type="AlphaFoldDB" id="A0A225VA06"/>
<comment type="cofactor">
    <cofactor evidence="1">
        <name>a divalent metal cation</name>
        <dbReference type="ChEBI" id="CHEBI:60240"/>
    </cofactor>
</comment>
<organism evidence="4 5">
    <name type="scientific">Phytophthora megakarya</name>
    <dbReference type="NCBI Taxonomy" id="4795"/>
    <lineage>
        <taxon>Eukaryota</taxon>
        <taxon>Sar</taxon>
        <taxon>Stramenopiles</taxon>
        <taxon>Oomycota</taxon>
        <taxon>Peronosporomycetes</taxon>
        <taxon>Peronosporales</taxon>
        <taxon>Peronosporaceae</taxon>
        <taxon>Phytophthora</taxon>
    </lineage>
</organism>
<reference evidence="5" key="1">
    <citation type="submission" date="2017-03" db="EMBL/GenBank/DDBJ databases">
        <title>Phytopthora megakarya and P. palmivora, two closely related causual agents of cacao black pod achieved similar genome size and gene model numbers by different mechanisms.</title>
        <authorList>
            <person name="Ali S."/>
            <person name="Shao J."/>
            <person name="Larry D.J."/>
            <person name="Kronmiller B."/>
            <person name="Shen D."/>
            <person name="Strem M.D."/>
            <person name="Melnick R.L."/>
            <person name="Guiltinan M.J."/>
            <person name="Tyler B.M."/>
            <person name="Meinhardt L.W."/>
            <person name="Bailey B.A."/>
        </authorList>
    </citation>
    <scope>NUCLEOTIDE SEQUENCE [LARGE SCALE GENOMIC DNA]</scope>
    <source>
        <strain evidence="5">zdho120</strain>
    </source>
</reference>
<evidence type="ECO:0000256" key="2">
    <source>
        <dbReference type="ARBA" id="ARBA00022723"/>
    </source>
</evidence>
<name>A0A225VA06_9STRA</name>
<proteinExistence type="predicted"/>
<dbReference type="STRING" id="4795.A0A225VA06"/>
<dbReference type="OrthoDB" id="97834at2759"/>
<dbReference type="GO" id="GO:0046872">
    <property type="term" value="F:metal ion binding"/>
    <property type="evidence" value="ECO:0007669"/>
    <property type="project" value="UniProtKB-KW"/>
</dbReference>
<keyword evidence="5" id="KW-1185">Reference proteome</keyword>
<accession>A0A225VA06</accession>
<dbReference type="EMBL" id="NBNE01006319">
    <property type="protein sequence ID" value="OWZ02215.1"/>
    <property type="molecule type" value="Genomic_DNA"/>
</dbReference>
<dbReference type="InterPro" id="IPR027806">
    <property type="entry name" value="HARBI1_dom"/>
</dbReference>
<sequence length="309" mass="34193">MDTEEAVLIAACSTVAQVGVLLAESDDAPRGAKTQIRTVTVLNFEPILQSHMQPDSRTIFAVRRRLSYGSLHFYKTIVTTSLLREESRSLSVFLGSTGGYQELAAAMGMSRSYVLEVTNEVVRVLKSVAGAVISFPCECQECDAIESGFAERHVYHGVVGTNDVSFVEIERPDDFDGFYCRKYYPALNVQAVVTSGNLFLSVEVRPGSWSDSKCWKYSKLGCTLYKIIPSGSPFIGDAGYPIQPGLIVSYDEREEGDYCHLAKKNLTTATQAQDTARCYESRITSYFAAATIVLHNLLIHFRDTTNIVR</sequence>
<gene>
    <name evidence="4" type="ORF">PHMEG_00026263</name>
</gene>
<evidence type="ECO:0000256" key="1">
    <source>
        <dbReference type="ARBA" id="ARBA00001968"/>
    </source>
</evidence>
<evidence type="ECO:0000313" key="5">
    <source>
        <dbReference type="Proteomes" id="UP000198211"/>
    </source>
</evidence>
<dbReference type="Proteomes" id="UP000198211">
    <property type="component" value="Unassembled WGS sequence"/>
</dbReference>
<comment type="caution">
    <text evidence="4">The sequence shown here is derived from an EMBL/GenBank/DDBJ whole genome shotgun (WGS) entry which is preliminary data.</text>
</comment>
<feature type="domain" description="DDE Tnp4" evidence="3">
    <location>
        <begin position="167"/>
        <end position="284"/>
    </location>
</feature>
<evidence type="ECO:0000259" key="3">
    <source>
        <dbReference type="Pfam" id="PF13359"/>
    </source>
</evidence>